<keyword evidence="9" id="KW-0443">Lipid metabolism</keyword>
<accession>A0A0C5WMD3</accession>
<name>A0A0C5WMD3_9FLAO</name>
<dbReference type="InterPro" id="IPR016064">
    <property type="entry name" value="NAD/diacylglycerol_kinase_sf"/>
</dbReference>
<sequence>MKKIHFIINPVAGKGNNSLSYKHLKSFFNKEQYQIVIKQSTHKKHAVTLTQDSVNEQADVIVACGGDGTINEVASCIVGSNIILGIIPLGSGNGLASNLKIPKNINKALNLIKAQNTLLIDSGVINERYFFSNCGIGFDAQVIKNYESYKHHTLKSYIKAYFKTIFQKKELVDFEIEINDTILQVKPFMIFTSNSNELGYKISLTPQASLQDGILDIVIVSKIGKIKTLLVSILMLFKKHTLLKEVKQYESNKLVIHKNNKASIETQIDGEFYLLQNSQASISILNKSLRVIS</sequence>
<dbReference type="SMART" id="SM00046">
    <property type="entry name" value="DAGKc"/>
    <property type="match status" value="1"/>
</dbReference>
<evidence type="ECO:0000256" key="10">
    <source>
        <dbReference type="ARBA" id="ARBA00023209"/>
    </source>
</evidence>
<keyword evidence="6 13" id="KW-0418">Kinase</keyword>
<dbReference type="OrthoDB" id="9786026at2"/>
<evidence type="ECO:0000256" key="2">
    <source>
        <dbReference type="ARBA" id="ARBA00022516"/>
    </source>
</evidence>
<keyword evidence="7" id="KW-0067">ATP-binding</keyword>
<evidence type="ECO:0000259" key="12">
    <source>
        <dbReference type="PROSITE" id="PS50146"/>
    </source>
</evidence>
<evidence type="ECO:0000256" key="1">
    <source>
        <dbReference type="ARBA" id="ARBA00001946"/>
    </source>
</evidence>
<dbReference type="PANTHER" id="PTHR12358:SF106">
    <property type="entry name" value="LIPID KINASE YEGS"/>
    <property type="match status" value="1"/>
</dbReference>
<dbReference type="GO" id="GO:0005524">
    <property type="term" value="F:ATP binding"/>
    <property type="evidence" value="ECO:0007669"/>
    <property type="project" value="UniProtKB-KW"/>
</dbReference>
<evidence type="ECO:0000256" key="4">
    <source>
        <dbReference type="ARBA" id="ARBA00022723"/>
    </source>
</evidence>
<dbReference type="InterPro" id="IPR045540">
    <property type="entry name" value="YegS/DAGK_C"/>
</dbReference>
<evidence type="ECO:0000256" key="9">
    <source>
        <dbReference type="ARBA" id="ARBA00023098"/>
    </source>
</evidence>
<keyword evidence="8" id="KW-0460">Magnesium</keyword>
<evidence type="ECO:0000256" key="5">
    <source>
        <dbReference type="ARBA" id="ARBA00022741"/>
    </source>
</evidence>
<keyword evidence="11" id="KW-1208">Phospholipid metabolism</keyword>
<keyword evidence="10" id="KW-0594">Phospholipid biosynthesis</keyword>
<evidence type="ECO:0000256" key="3">
    <source>
        <dbReference type="ARBA" id="ARBA00022679"/>
    </source>
</evidence>
<dbReference type="HOGENOM" id="CLU_045532_1_2_10"/>
<dbReference type="AlphaFoldDB" id="A0A0C5WMD3"/>
<organism evidence="13 14">
    <name type="scientific">Siansivirga zeaxanthinifaciens CC-SAMT-1</name>
    <dbReference type="NCBI Taxonomy" id="1454006"/>
    <lineage>
        <taxon>Bacteria</taxon>
        <taxon>Pseudomonadati</taxon>
        <taxon>Bacteroidota</taxon>
        <taxon>Flavobacteriia</taxon>
        <taxon>Flavobacteriales</taxon>
        <taxon>Flavobacteriaceae</taxon>
        <taxon>Siansivirga</taxon>
    </lineage>
</organism>
<keyword evidence="2" id="KW-0444">Lipid biosynthesis</keyword>
<proteinExistence type="predicted"/>
<dbReference type="RefSeq" id="WP_044638757.1">
    <property type="nucleotide sequence ID" value="NZ_CP007202.1"/>
</dbReference>
<dbReference type="InterPro" id="IPR050187">
    <property type="entry name" value="Lipid_Phosphate_FormReg"/>
</dbReference>
<dbReference type="SUPFAM" id="SSF111331">
    <property type="entry name" value="NAD kinase/diacylglycerol kinase-like"/>
    <property type="match status" value="1"/>
</dbReference>
<evidence type="ECO:0000313" key="14">
    <source>
        <dbReference type="Proteomes" id="UP000032229"/>
    </source>
</evidence>
<dbReference type="GO" id="GO:0046872">
    <property type="term" value="F:metal ion binding"/>
    <property type="evidence" value="ECO:0007669"/>
    <property type="project" value="UniProtKB-KW"/>
</dbReference>
<protein>
    <submittedName>
        <fullName evidence="13">Lipid kinase</fullName>
    </submittedName>
</protein>
<dbReference type="PATRIC" id="fig|1454006.5.peg.2131"/>
<dbReference type="GO" id="GO:0016301">
    <property type="term" value="F:kinase activity"/>
    <property type="evidence" value="ECO:0007669"/>
    <property type="project" value="UniProtKB-KW"/>
</dbReference>
<dbReference type="Pfam" id="PF19279">
    <property type="entry name" value="YegS_C"/>
    <property type="match status" value="1"/>
</dbReference>
<comment type="cofactor">
    <cofactor evidence="1">
        <name>Mg(2+)</name>
        <dbReference type="ChEBI" id="CHEBI:18420"/>
    </cofactor>
</comment>
<dbReference type="InterPro" id="IPR017438">
    <property type="entry name" value="ATP-NAD_kinase_N"/>
</dbReference>
<dbReference type="PROSITE" id="PS50146">
    <property type="entry name" value="DAGK"/>
    <property type="match status" value="1"/>
</dbReference>
<keyword evidence="14" id="KW-1185">Reference proteome</keyword>
<dbReference type="KEGG" id="sze:AW14_10755"/>
<dbReference type="Pfam" id="PF00781">
    <property type="entry name" value="DAGK_cat"/>
    <property type="match status" value="1"/>
</dbReference>
<dbReference type="PANTHER" id="PTHR12358">
    <property type="entry name" value="SPHINGOSINE KINASE"/>
    <property type="match status" value="1"/>
</dbReference>
<evidence type="ECO:0000256" key="11">
    <source>
        <dbReference type="ARBA" id="ARBA00023264"/>
    </source>
</evidence>
<dbReference type="NCBIfam" id="TIGR00147">
    <property type="entry name" value="YegS/Rv2252/BmrU family lipid kinase"/>
    <property type="match status" value="1"/>
</dbReference>
<dbReference type="InterPro" id="IPR005218">
    <property type="entry name" value="Diacylglycerol/lipid_kinase"/>
</dbReference>
<evidence type="ECO:0000256" key="6">
    <source>
        <dbReference type="ARBA" id="ARBA00022777"/>
    </source>
</evidence>
<feature type="domain" description="DAGKc" evidence="12">
    <location>
        <begin position="1"/>
        <end position="129"/>
    </location>
</feature>
<dbReference type="InterPro" id="IPR001206">
    <property type="entry name" value="Diacylglycerol_kinase_cat_dom"/>
</dbReference>
<evidence type="ECO:0000256" key="8">
    <source>
        <dbReference type="ARBA" id="ARBA00022842"/>
    </source>
</evidence>
<reference evidence="13 14" key="1">
    <citation type="submission" date="2014-02" db="EMBL/GenBank/DDBJ databases">
        <authorList>
            <person name="Young C.-C."/>
            <person name="Hameed A."/>
            <person name="Huang H.-C."/>
            <person name="Shahina M."/>
        </authorList>
    </citation>
    <scope>NUCLEOTIDE SEQUENCE [LARGE SCALE GENOMIC DNA]</scope>
    <source>
        <strain evidence="13 14">CC-SAMT-1</strain>
    </source>
</reference>
<keyword evidence="4" id="KW-0479">Metal-binding</keyword>
<dbReference type="Gene3D" id="3.40.50.10330">
    <property type="entry name" value="Probable inorganic polyphosphate/atp-NAD kinase, domain 1"/>
    <property type="match status" value="1"/>
</dbReference>
<gene>
    <name evidence="13" type="ORF">AW14_10755</name>
</gene>
<evidence type="ECO:0000313" key="13">
    <source>
        <dbReference type="EMBL" id="AJR04045.1"/>
    </source>
</evidence>
<keyword evidence="3" id="KW-0808">Transferase</keyword>
<keyword evidence="5" id="KW-0547">Nucleotide-binding</keyword>
<dbReference type="Gene3D" id="2.60.200.40">
    <property type="match status" value="1"/>
</dbReference>
<dbReference type="GO" id="GO:0005886">
    <property type="term" value="C:plasma membrane"/>
    <property type="evidence" value="ECO:0007669"/>
    <property type="project" value="TreeGrafter"/>
</dbReference>
<evidence type="ECO:0000256" key="7">
    <source>
        <dbReference type="ARBA" id="ARBA00022840"/>
    </source>
</evidence>
<dbReference type="EMBL" id="CP007202">
    <property type="protein sequence ID" value="AJR04045.1"/>
    <property type="molecule type" value="Genomic_DNA"/>
</dbReference>
<dbReference type="Proteomes" id="UP000032229">
    <property type="component" value="Chromosome"/>
</dbReference>
<dbReference type="STRING" id="1454006.AW14_10755"/>
<dbReference type="GO" id="GO:0008654">
    <property type="term" value="P:phospholipid biosynthetic process"/>
    <property type="evidence" value="ECO:0007669"/>
    <property type="project" value="UniProtKB-KW"/>
</dbReference>